<dbReference type="eggNOG" id="COG0546">
    <property type="taxonomic scope" value="Bacteria"/>
</dbReference>
<evidence type="ECO:0000313" key="2">
    <source>
        <dbReference type="EMBL" id="BAE81475.1"/>
    </source>
</evidence>
<dbReference type="KEGG" id="cfe:CF0703"/>
<dbReference type="AlphaFoldDB" id="Q253R3"/>
<proteinExistence type="predicted"/>
<sequence length="272" mass="30175">MKVIFFILAIFSVFSLEASIIQVSNVQAVNKYAKKESLVLLALEETVIFPKQMVGNSSWFHQRLESLKNKESVADPFEKAFGERIAVSFAVDYELIHPDIPKVIEALSLSQAWVLGVSQLPIPMAKHFLQSSVDLGVGFSSCLSMRADGWVRHPKTLARPQHAMFIEDQVLFTGGLINGITMEEVLPTLFATVGALPEQVIYLDANHDNLISAEAACKQANIQFIGMHYSPAVQRLQGYKPAIADAQWLQMHAYLSDDHFQSLLAYVIGPEG</sequence>
<name>Q253R3_CHLFF</name>
<evidence type="ECO:0000313" key="3">
    <source>
        <dbReference type="Proteomes" id="UP000001260"/>
    </source>
</evidence>
<keyword evidence="3" id="KW-1185">Reference proteome</keyword>
<reference evidence="2 3" key="1">
    <citation type="journal article" date="2006" name="DNA Res.">
        <title>Genome sequence of the cat pathogen, Chlamydophila felis.</title>
        <authorList>
            <person name="Azuma Y."/>
            <person name="Hirakawa H."/>
            <person name="Yamashita A."/>
            <person name="Cai Y."/>
            <person name="Rahman M.A."/>
            <person name="Suzuki H."/>
            <person name="Mitaku S."/>
            <person name="Toh H."/>
            <person name="Goto S."/>
            <person name="Murakami T."/>
            <person name="Sugi K."/>
            <person name="Hayashi H."/>
            <person name="Fukushi H."/>
            <person name="Hattori M."/>
            <person name="Kuhara S."/>
            <person name="Shirai M."/>
        </authorList>
    </citation>
    <scope>NUCLEOTIDE SEQUENCE [LARGE SCALE GENOMIC DNA]</scope>
    <source>
        <strain evidence="2 3">Fe/C-56</strain>
    </source>
</reference>
<gene>
    <name evidence="2" type="primary">omp10</name>
    <name evidence="2" type="ordered locus">CF0703</name>
</gene>
<dbReference type="InterPro" id="IPR022565">
    <property type="entry name" value="DUF2608"/>
</dbReference>
<dbReference type="OrthoDB" id="17512at2"/>
<dbReference type="EMBL" id="AP006861">
    <property type="protein sequence ID" value="BAE81475.1"/>
    <property type="molecule type" value="Genomic_DNA"/>
</dbReference>
<accession>Q253R3</accession>
<dbReference type="STRING" id="264202.CF0703"/>
<dbReference type="Pfam" id="PF11019">
    <property type="entry name" value="DUF2608"/>
    <property type="match status" value="1"/>
</dbReference>
<dbReference type="RefSeq" id="WP_011458253.1">
    <property type="nucleotide sequence ID" value="NC_007899.1"/>
</dbReference>
<keyword evidence="1" id="KW-0732">Signal</keyword>
<protein>
    <submittedName>
        <fullName evidence="2">Outer membrane protein</fullName>
    </submittedName>
</protein>
<dbReference type="HOGENOM" id="CLU_1014501_0_0_0"/>
<dbReference type="Proteomes" id="UP000001260">
    <property type="component" value="Chromosome"/>
</dbReference>
<evidence type="ECO:0000256" key="1">
    <source>
        <dbReference type="ARBA" id="ARBA00022729"/>
    </source>
</evidence>
<organism evidence="2 3">
    <name type="scientific">Chlamydia felis (strain Fe/C-56)</name>
    <name type="common">Chlamydophila felis</name>
    <dbReference type="NCBI Taxonomy" id="264202"/>
    <lineage>
        <taxon>Bacteria</taxon>
        <taxon>Pseudomonadati</taxon>
        <taxon>Chlamydiota</taxon>
        <taxon>Chlamydiia</taxon>
        <taxon>Chlamydiales</taxon>
        <taxon>Chlamydiaceae</taxon>
        <taxon>Chlamydia/Chlamydophila group</taxon>
        <taxon>Chlamydia</taxon>
    </lineage>
</organism>